<feature type="non-terminal residue" evidence="8">
    <location>
        <position position="1"/>
    </location>
</feature>
<dbReference type="PANTHER" id="PTHR37984:SF5">
    <property type="entry name" value="PROTEIN NYNRIN-LIKE"/>
    <property type="match status" value="1"/>
</dbReference>
<evidence type="ECO:0000256" key="5">
    <source>
        <dbReference type="ARBA" id="ARBA00022801"/>
    </source>
</evidence>
<protein>
    <recommendedName>
        <fullName evidence="7">Reverse transcriptase RNase H-like domain-containing protein</fullName>
    </recommendedName>
</protein>
<keyword evidence="6" id="KW-0695">RNA-directed DNA polymerase</keyword>
<dbReference type="SUPFAM" id="SSF56672">
    <property type="entry name" value="DNA/RNA polymerases"/>
    <property type="match status" value="1"/>
</dbReference>
<gene>
    <name evidence="8" type="ORF">g.9507</name>
</gene>
<keyword evidence="2" id="KW-0548">Nucleotidyltransferase</keyword>
<dbReference type="Pfam" id="PF17917">
    <property type="entry name" value="RT_RNaseH"/>
    <property type="match status" value="1"/>
</dbReference>
<dbReference type="EMBL" id="GEDC01025808">
    <property type="protein sequence ID" value="JAS11490.1"/>
    <property type="molecule type" value="Transcribed_RNA"/>
</dbReference>
<evidence type="ECO:0000259" key="7">
    <source>
        <dbReference type="Pfam" id="PF17917"/>
    </source>
</evidence>
<keyword evidence="3" id="KW-0540">Nuclease</keyword>
<evidence type="ECO:0000256" key="2">
    <source>
        <dbReference type="ARBA" id="ARBA00022695"/>
    </source>
</evidence>
<dbReference type="PANTHER" id="PTHR37984">
    <property type="entry name" value="PROTEIN CBG26694"/>
    <property type="match status" value="1"/>
</dbReference>
<dbReference type="Gene3D" id="3.10.20.370">
    <property type="match status" value="1"/>
</dbReference>
<keyword evidence="4" id="KW-0255">Endonuclease</keyword>
<name>A0A1B6CDW4_9HEMI</name>
<evidence type="ECO:0000313" key="8">
    <source>
        <dbReference type="EMBL" id="JAS11490.1"/>
    </source>
</evidence>
<organism evidence="8">
    <name type="scientific">Clastoptera arizonana</name>
    <name type="common">Arizona spittle bug</name>
    <dbReference type="NCBI Taxonomy" id="38151"/>
    <lineage>
        <taxon>Eukaryota</taxon>
        <taxon>Metazoa</taxon>
        <taxon>Ecdysozoa</taxon>
        <taxon>Arthropoda</taxon>
        <taxon>Hexapoda</taxon>
        <taxon>Insecta</taxon>
        <taxon>Pterygota</taxon>
        <taxon>Neoptera</taxon>
        <taxon>Paraneoptera</taxon>
        <taxon>Hemiptera</taxon>
        <taxon>Auchenorrhyncha</taxon>
        <taxon>Cercopoidea</taxon>
        <taxon>Clastopteridae</taxon>
        <taxon>Clastoptera</taxon>
    </lineage>
</organism>
<dbReference type="InterPro" id="IPR050951">
    <property type="entry name" value="Retrovirus_Pol_polyprotein"/>
</dbReference>
<evidence type="ECO:0000256" key="4">
    <source>
        <dbReference type="ARBA" id="ARBA00022759"/>
    </source>
</evidence>
<evidence type="ECO:0000256" key="3">
    <source>
        <dbReference type="ARBA" id="ARBA00022722"/>
    </source>
</evidence>
<proteinExistence type="predicted"/>
<feature type="domain" description="Reverse transcriptase RNase H-like" evidence="7">
    <location>
        <begin position="47"/>
        <end position="151"/>
    </location>
</feature>
<evidence type="ECO:0000256" key="6">
    <source>
        <dbReference type="ARBA" id="ARBA00022918"/>
    </source>
</evidence>
<dbReference type="InterPro" id="IPR041373">
    <property type="entry name" value="RT_RNaseH"/>
</dbReference>
<dbReference type="GO" id="GO:0004519">
    <property type="term" value="F:endonuclease activity"/>
    <property type="evidence" value="ECO:0007669"/>
    <property type="project" value="UniProtKB-KW"/>
</dbReference>
<keyword evidence="1" id="KW-0808">Transferase</keyword>
<sequence length="264" mass="31136">SKLTAKFKDNLKGNSNKKKWVWGENERDTFNEIKKEFLKTVLLKHPDFKKPFYINTDASDIALGVVLYQLDNEDEHQVISFASRGLTSSETRYTITEKELLSIIFACRKFRNYLLGNKVIIKSDHRALMFLKTCKLTHGRLLRWILFLQEYELEIEYCEGKNNIVADVLSRTSEGNVLNKHEESEVKIFKLKLQKEVEYRDKNLTRILKNLNNLQTEDDNYKHIFLILKDINNPKFNQINDVYCIHNNILFKRIKAGKFLVCLP</sequence>
<dbReference type="AlphaFoldDB" id="A0A1B6CDW4"/>
<feature type="non-terminal residue" evidence="8">
    <location>
        <position position="264"/>
    </location>
</feature>
<dbReference type="FunFam" id="3.10.20.370:FF:000001">
    <property type="entry name" value="Retrovirus-related Pol polyprotein from transposon 17.6-like protein"/>
    <property type="match status" value="1"/>
</dbReference>
<dbReference type="InterPro" id="IPR043502">
    <property type="entry name" value="DNA/RNA_pol_sf"/>
</dbReference>
<keyword evidence="5" id="KW-0378">Hydrolase</keyword>
<dbReference type="GO" id="GO:0016787">
    <property type="term" value="F:hydrolase activity"/>
    <property type="evidence" value="ECO:0007669"/>
    <property type="project" value="UniProtKB-KW"/>
</dbReference>
<reference evidence="8" key="1">
    <citation type="submission" date="2015-12" db="EMBL/GenBank/DDBJ databases">
        <title>De novo transcriptome assembly of four potential Pierce s Disease insect vectors from Arizona vineyards.</title>
        <authorList>
            <person name="Tassone E.E."/>
        </authorList>
    </citation>
    <scope>NUCLEOTIDE SEQUENCE</scope>
</reference>
<evidence type="ECO:0000256" key="1">
    <source>
        <dbReference type="ARBA" id="ARBA00022679"/>
    </source>
</evidence>
<dbReference type="GO" id="GO:0003964">
    <property type="term" value="F:RNA-directed DNA polymerase activity"/>
    <property type="evidence" value="ECO:0007669"/>
    <property type="project" value="UniProtKB-KW"/>
</dbReference>
<dbReference type="CDD" id="cd09274">
    <property type="entry name" value="RNase_HI_RT_Ty3"/>
    <property type="match status" value="1"/>
</dbReference>
<accession>A0A1B6CDW4</accession>